<evidence type="ECO:0000313" key="2">
    <source>
        <dbReference type="Proteomes" id="UP000814033"/>
    </source>
</evidence>
<name>A0ACB8S072_9AGAM</name>
<comment type="caution">
    <text evidence="1">The sequence shown here is derived from an EMBL/GenBank/DDBJ whole genome shotgun (WGS) entry which is preliminary data.</text>
</comment>
<gene>
    <name evidence="1" type="ORF">FA95DRAFT_1571317</name>
</gene>
<dbReference type="EMBL" id="MU275875">
    <property type="protein sequence ID" value="KAI0049246.1"/>
    <property type="molecule type" value="Genomic_DNA"/>
</dbReference>
<reference evidence="1" key="1">
    <citation type="submission" date="2021-02" db="EMBL/GenBank/DDBJ databases">
        <authorList>
            <consortium name="DOE Joint Genome Institute"/>
            <person name="Ahrendt S."/>
            <person name="Looney B.P."/>
            <person name="Miyauchi S."/>
            <person name="Morin E."/>
            <person name="Drula E."/>
            <person name="Courty P.E."/>
            <person name="Chicoki N."/>
            <person name="Fauchery L."/>
            <person name="Kohler A."/>
            <person name="Kuo A."/>
            <person name="Labutti K."/>
            <person name="Pangilinan J."/>
            <person name="Lipzen A."/>
            <person name="Riley R."/>
            <person name="Andreopoulos W."/>
            <person name="He G."/>
            <person name="Johnson J."/>
            <person name="Barry K.W."/>
            <person name="Grigoriev I.V."/>
            <person name="Nagy L."/>
            <person name="Hibbett D."/>
            <person name="Henrissat B."/>
            <person name="Matheny P.B."/>
            <person name="Labbe J."/>
            <person name="Martin F."/>
        </authorList>
    </citation>
    <scope>NUCLEOTIDE SEQUENCE</scope>
    <source>
        <strain evidence="1">FP105234-sp</strain>
    </source>
</reference>
<sequence>MSELPEDLRATYDDVKGDTLYAGSPTLLNSVEWYRDGLVDKLIAKRAAPEDEPVEVEVRLIGQILAEGYWLYACGGYRGPKGALGTWATESPLHKTKASAKLGPATRPAFRGMWNPTMEGLKALMKDARAKAPRPGGNVKYGLLDDAGRVKIRHALFEPIDSDIAANNADLGPQFSIANWPCKFQAGSIALEELKKEGHYTVSPVPAYTKDGKLIPPAEYEMRLRGAVVEVRVAIVREYIFSANSDNFYSDVRAITVLETPGPPVASPGKKRSLAEAPGLKNARQRT</sequence>
<dbReference type="Proteomes" id="UP000814033">
    <property type="component" value="Unassembled WGS sequence"/>
</dbReference>
<protein>
    <submittedName>
        <fullName evidence="1">Uncharacterized protein</fullName>
    </submittedName>
</protein>
<reference evidence="1" key="2">
    <citation type="journal article" date="2022" name="New Phytol.">
        <title>Evolutionary transition to the ectomycorrhizal habit in the genomes of a hyperdiverse lineage of mushroom-forming fungi.</title>
        <authorList>
            <person name="Looney B."/>
            <person name="Miyauchi S."/>
            <person name="Morin E."/>
            <person name="Drula E."/>
            <person name="Courty P.E."/>
            <person name="Kohler A."/>
            <person name="Kuo A."/>
            <person name="LaButti K."/>
            <person name="Pangilinan J."/>
            <person name="Lipzen A."/>
            <person name="Riley R."/>
            <person name="Andreopoulos W."/>
            <person name="He G."/>
            <person name="Johnson J."/>
            <person name="Nolan M."/>
            <person name="Tritt A."/>
            <person name="Barry K.W."/>
            <person name="Grigoriev I.V."/>
            <person name="Nagy L.G."/>
            <person name="Hibbett D."/>
            <person name="Henrissat B."/>
            <person name="Matheny P.B."/>
            <person name="Labbe J."/>
            <person name="Martin F.M."/>
        </authorList>
    </citation>
    <scope>NUCLEOTIDE SEQUENCE</scope>
    <source>
        <strain evidence="1">FP105234-sp</strain>
    </source>
</reference>
<evidence type="ECO:0000313" key="1">
    <source>
        <dbReference type="EMBL" id="KAI0049246.1"/>
    </source>
</evidence>
<organism evidence="1 2">
    <name type="scientific">Auriscalpium vulgare</name>
    <dbReference type="NCBI Taxonomy" id="40419"/>
    <lineage>
        <taxon>Eukaryota</taxon>
        <taxon>Fungi</taxon>
        <taxon>Dikarya</taxon>
        <taxon>Basidiomycota</taxon>
        <taxon>Agaricomycotina</taxon>
        <taxon>Agaricomycetes</taxon>
        <taxon>Russulales</taxon>
        <taxon>Auriscalpiaceae</taxon>
        <taxon>Auriscalpium</taxon>
    </lineage>
</organism>
<proteinExistence type="predicted"/>
<keyword evidence="2" id="KW-1185">Reference proteome</keyword>
<accession>A0ACB8S072</accession>